<dbReference type="HOGENOM" id="CLU_1741391_0_0_1"/>
<dbReference type="AlphaFoldDB" id="R9P145"/>
<dbReference type="EMBL" id="DF238786">
    <property type="protein sequence ID" value="GAC94849.1"/>
    <property type="molecule type" value="Genomic_DNA"/>
</dbReference>
<name>R9P145_PSEHS</name>
<dbReference type="GeneID" id="24107715"/>
<dbReference type="RefSeq" id="XP_012188436.1">
    <property type="nucleotide sequence ID" value="XM_012333046.1"/>
</dbReference>
<evidence type="ECO:0000313" key="2">
    <source>
        <dbReference type="Proteomes" id="UP000014071"/>
    </source>
</evidence>
<evidence type="ECO:0000313" key="1">
    <source>
        <dbReference type="EMBL" id="GAC94849.1"/>
    </source>
</evidence>
<reference evidence="2" key="1">
    <citation type="journal article" date="2013" name="Genome Announc.">
        <title>Draft genome sequence of the basidiomycetous yeast-like fungus Pseudozyma hubeiensis SY62, which produces an abundant amount of the biosurfactant mannosylerythritol lipids.</title>
        <authorList>
            <person name="Konishi M."/>
            <person name="Hatada Y."/>
            <person name="Horiuchi J."/>
        </authorList>
    </citation>
    <scope>NUCLEOTIDE SEQUENCE [LARGE SCALE GENOMIC DNA]</scope>
    <source>
        <strain evidence="2">SY62</strain>
    </source>
</reference>
<accession>R9P145</accession>
<proteinExistence type="predicted"/>
<gene>
    <name evidence="1" type="ORF">PHSY_002422</name>
</gene>
<organism evidence="1 2">
    <name type="scientific">Pseudozyma hubeiensis (strain SY62)</name>
    <name type="common">Yeast</name>
    <dbReference type="NCBI Taxonomy" id="1305764"/>
    <lineage>
        <taxon>Eukaryota</taxon>
        <taxon>Fungi</taxon>
        <taxon>Dikarya</taxon>
        <taxon>Basidiomycota</taxon>
        <taxon>Ustilaginomycotina</taxon>
        <taxon>Ustilaginomycetes</taxon>
        <taxon>Ustilaginales</taxon>
        <taxon>Ustilaginaceae</taxon>
        <taxon>Pseudozyma</taxon>
    </lineage>
</organism>
<keyword evidence="2" id="KW-1185">Reference proteome</keyword>
<dbReference type="Proteomes" id="UP000014071">
    <property type="component" value="Unassembled WGS sequence"/>
</dbReference>
<sequence>MSIYRREAAYRFSHNFTTAAAAALCAGVTAWGGTGLAHLGGERDLAEDCRYALLERTTTRIVSQATGDLSAFDHSRFPRDKLAANCMVNLRLNKALLTNRSGWTECRSDEHGTAIIVQTLHRRRNASRRSLPTIALVSKTFLPVMPLLRP</sequence>
<protein>
    <submittedName>
        <fullName evidence="1">Chromosome transmission fidelity protein</fullName>
    </submittedName>
</protein>